<dbReference type="OrthoDB" id="2484105at2759"/>
<evidence type="ECO:0000313" key="1">
    <source>
        <dbReference type="EMBL" id="CAG8815446.1"/>
    </source>
</evidence>
<protein>
    <submittedName>
        <fullName evidence="1">21348_t:CDS:1</fullName>
    </submittedName>
</protein>
<comment type="caution">
    <text evidence="1">The sequence shown here is derived from an EMBL/GenBank/DDBJ whole genome shotgun (WGS) entry which is preliminary data.</text>
</comment>
<dbReference type="Proteomes" id="UP000789759">
    <property type="component" value="Unassembled WGS sequence"/>
</dbReference>
<dbReference type="EMBL" id="CAJVQA010043078">
    <property type="protein sequence ID" value="CAG8815446.1"/>
    <property type="molecule type" value="Genomic_DNA"/>
</dbReference>
<organism evidence="1 2">
    <name type="scientific">Cetraspora pellucida</name>
    <dbReference type="NCBI Taxonomy" id="1433469"/>
    <lineage>
        <taxon>Eukaryota</taxon>
        <taxon>Fungi</taxon>
        <taxon>Fungi incertae sedis</taxon>
        <taxon>Mucoromycota</taxon>
        <taxon>Glomeromycotina</taxon>
        <taxon>Glomeromycetes</taxon>
        <taxon>Diversisporales</taxon>
        <taxon>Gigasporaceae</taxon>
        <taxon>Cetraspora</taxon>
    </lineage>
</organism>
<proteinExistence type="predicted"/>
<reference evidence="1" key="1">
    <citation type="submission" date="2021-06" db="EMBL/GenBank/DDBJ databases">
        <authorList>
            <person name="Kallberg Y."/>
            <person name="Tangrot J."/>
            <person name="Rosling A."/>
        </authorList>
    </citation>
    <scope>NUCLEOTIDE SEQUENCE</scope>
    <source>
        <strain evidence="1">FL966</strain>
    </source>
</reference>
<dbReference type="AlphaFoldDB" id="A0A9N9K8L6"/>
<name>A0A9N9K8L6_9GLOM</name>
<gene>
    <name evidence="1" type="ORF">CPELLU_LOCUS19137</name>
</gene>
<evidence type="ECO:0000313" key="2">
    <source>
        <dbReference type="Proteomes" id="UP000789759"/>
    </source>
</evidence>
<keyword evidence="2" id="KW-1185">Reference proteome</keyword>
<accession>A0A9N9K8L6</accession>
<sequence length="69" mass="7980">MNTIILLPNTIQALQNFISIWRQDPAAQYNLEIFSQNLEETALNEIDQLIRSLDEPINNSIPILEEELN</sequence>